<reference evidence="1 2" key="1">
    <citation type="journal article" date="2024" name="Nat. Commun.">
        <title>Phylogenomics reveals the evolutionary origins of lichenization in chlorophyte algae.</title>
        <authorList>
            <person name="Puginier C."/>
            <person name="Libourel C."/>
            <person name="Otte J."/>
            <person name="Skaloud P."/>
            <person name="Haon M."/>
            <person name="Grisel S."/>
            <person name="Petersen M."/>
            <person name="Berrin J.G."/>
            <person name="Delaux P.M."/>
            <person name="Dal Grande F."/>
            <person name="Keller J."/>
        </authorList>
    </citation>
    <scope>NUCLEOTIDE SEQUENCE [LARGE SCALE GENOMIC DNA]</scope>
    <source>
        <strain evidence="1 2">SAG 2145</strain>
    </source>
</reference>
<sequence>MVHPLLKHVLWNAPGVGMKGRLGDAGCLHKMKNPQIWQVSTPERSVRLHQEEIWGLRPVQGQSRRCQGLGAKRSTFCAATH</sequence>
<proteinExistence type="predicted"/>
<evidence type="ECO:0000313" key="2">
    <source>
        <dbReference type="Proteomes" id="UP001438707"/>
    </source>
</evidence>
<protein>
    <submittedName>
        <fullName evidence="1">Uncharacterized protein</fullName>
    </submittedName>
</protein>
<name>A0AAW1RL74_9CHLO</name>
<comment type="caution">
    <text evidence="1">The sequence shown here is derived from an EMBL/GenBank/DDBJ whole genome shotgun (WGS) entry which is preliminary data.</text>
</comment>
<dbReference type="AlphaFoldDB" id="A0AAW1RL74"/>
<organism evidence="1 2">
    <name type="scientific">Apatococcus lobatus</name>
    <dbReference type="NCBI Taxonomy" id="904363"/>
    <lineage>
        <taxon>Eukaryota</taxon>
        <taxon>Viridiplantae</taxon>
        <taxon>Chlorophyta</taxon>
        <taxon>core chlorophytes</taxon>
        <taxon>Trebouxiophyceae</taxon>
        <taxon>Chlorellales</taxon>
        <taxon>Chlorellaceae</taxon>
        <taxon>Apatococcus</taxon>
    </lineage>
</organism>
<evidence type="ECO:0000313" key="1">
    <source>
        <dbReference type="EMBL" id="KAK9834400.1"/>
    </source>
</evidence>
<keyword evidence="2" id="KW-1185">Reference proteome</keyword>
<dbReference type="EMBL" id="JALJOS010000009">
    <property type="protein sequence ID" value="KAK9834400.1"/>
    <property type="molecule type" value="Genomic_DNA"/>
</dbReference>
<accession>A0AAW1RL74</accession>
<dbReference type="Proteomes" id="UP001438707">
    <property type="component" value="Unassembled WGS sequence"/>
</dbReference>
<gene>
    <name evidence="1" type="ORF">WJX74_000909</name>
</gene>